<accession>A0A2H0UQW9</accession>
<dbReference type="InterPro" id="IPR036249">
    <property type="entry name" value="Thioredoxin-like_sf"/>
</dbReference>
<comment type="caution">
    <text evidence="2">The sequence shown here is derived from an EMBL/GenBank/DDBJ whole genome shotgun (WGS) entry which is preliminary data.</text>
</comment>
<dbReference type="PANTHER" id="PTHR34386">
    <property type="entry name" value="GLUTAREDOXIN"/>
    <property type="match status" value="1"/>
</dbReference>
<dbReference type="GO" id="GO:0045454">
    <property type="term" value="P:cell redox homeostasis"/>
    <property type="evidence" value="ECO:0007669"/>
    <property type="project" value="TreeGrafter"/>
</dbReference>
<dbReference type="GO" id="GO:0009055">
    <property type="term" value="F:electron transfer activity"/>
    <property type="evidence" value="ECO:0007669"/>
    <property type="project" value="TreeGrafter"/>
</dbReference>
<dbReference type="Proteomes" id="UP000230903">
    <property type="component" value="Unassembled WGS sequence"/>
</dbReference>
<evidence type="ECO:0000313" key="2">
    <source>
        <dbReference type="EMBL" id="PIR88066.1"/>
    </source>
</evidence>
<dbReference type="Pfam" id="PF00462">
    <property type="entry name" value="Glutaredoxin"/>
    <property type="match status" value="1"/>
</dbReference>
<gene>
    <name evidence="2" type="ORF">COU10_01035</name>
</gene>
<dbReference type="SUPFAM" id="SSF52833">
    <property type="entry name" value="Thioredoxin-like"/>
    <property type="match status" value="1"/>
</dbReference>
<organism evidence="2 3">
    <name type="scientific">Candidatus Harrisonbacteria bacterium CG10_big_fil_rev_8_21_14_0_10_45_28</name>
    <dbReference type="NCBI Taxonomy" id="1974586"/>
    <lineage>
        <taxon>Bacteria</taxon>
        <taxon>Candidatus Harrisoniibacteriota</taxon>
    </lineage>
</organism>
<protein>
    <recommendedName>
        <fullName evidence="1">Glutaredoxin domain-containing protein</fullName>
    </recommendedName>
</protein>
<feature type="domain" description="Glutaredoxin" evidence="1">
    <location>
        <begin position="5"/>
        <end position="65"/>
    </location>
</feature>
<evidence type="ECO:0000313" key="3">
    <source>
        <dbReference type="Proteomes" id="UP000230903"/>
    </source>
</evidence>
<dbReference type="InterPro" id="IPR002109">
    <property type="entry name" value="Glutaredoxin"/>
</dbReference>
<name>A0A2H0UQW9_9BACT</name>
<dbReference type="Gene3D" id="3.40.30.10">
    <property type="entry name" value="Glutaredoxin"/>
    <property type="match status" value="1"/>
</dbReference>
<dbReference type="EMBL" id="PFBC01000017">
    <property type="protein sequence ID" value="PIR88066.1"/>
    <property type="molecule type" value="Genomic_DNA"/>
</dbReference>
<sequence>MSKKVEIYSTTRCPYCVMAKDYFDSKGVEYTDYNVESDMEKAREMVERTGGEQGVPMIFIDDVLVRGFDRSKIDSLLERGSMKKAA</sequence>
<dbReference type="InterPro" id="IPR051548">
    <property type="entry name" value="Grx-like_ET"/>
</dbReference>
<evidence type="ECO:0000259" key="1">
    <source>
        <dbReference type="Pfam" id="PF00462"/>
    </source>
</evidence>
<dbReference type="PROSITE" id="PS51354">
    <property type="entry name" value="GLUTAREDOXIN_2"/>
    <property type="match status" value="1"/>
</dbReference>
<dbReference type="PANTHER" id="PTHR34386:SF1">
    <property type="entry name" value="GLUTAREDOXIN-LIKE PROTEIN NRDH"/>
    <property type="match status" value="1"/>
</dbReference>
<dbReference type="AlphaFoldDB" id="A0A2H0UQW9"/>
<proteinExistence type="predicted"/>
<reference evidence="3" key="1">
    <citation type="submission" date="2017-09" db="EMBL/GenBank/DDBJ databases">
        <title>Depth-based differentiation of microbial function through sediment-hosted aquifers and enrichment of novel symbionts in the deep terrestrial subsurface.</title>
        <authorList>
            <person name="Probst A.J."/>
            <person name="Ladd B."/>
            <person name="Jarett J.K."/>
            <person name="Geller-Mcgrath D.E."/>
            <person name="Sieber C.M.K."/>
            <person name="Emerson J.B."/>
            <person name="Anantharaman K."/>
            <person name="Thomas B.C."/>
            <person name="Malmstrom R."/>
            <person name="Stieglmeier M."/>
            <person name="Klingl A."/>
            <person name="Woyke T."/>
            <person name="Ryan C.M."/>
            <person name="Banfield J.F."/>
        </authorList>
    </citation>
    <scope>NUCLEOTIDE SEQUENCE [LARGE SCALE GENOMIC DNA]</scope>
</reference>